<evidence type="ECO:0000313" key="2">
    <source>
        <dbReference type="EMBL" id="GBO16571.1"/>
    </source>
</evidence>
<accession>A0A4Y2UY76</accession>
<dbReference type="AlphaFoldDB" id="A0A4Y2UY76"/>
<comment type="caution">
    <text evidence="1">The sequence shown here is derived from an EMBL/GenBank/DDBJ whole genome shotgun (WGS) entry which is preliminary data.</text>
</comment>
<evidence type="ECO:0000313" key="1">
    <source>
        <dbReference type="EMBL" id="GBO16570.1"/>
    </source>
</evidence>
<proteinExistence type="predicted"/>
<protein>
    <submittedName>
        <fullName evidence="1">Uncharacterized protein</fullName>
    </submittedName>
</protein>
<name>A0A4Y2UY76_ARAVE</name>
<dbReference type="EMBL" id="BGPR01040448">
    <property type="protein sequence ID" value="GBO16570.1"/>
    <property type="molecule type" value="Genomic_DNA"/>
</dbReference>
<dbReference type="EMBL" id="BGPR01040449">
    <property type="protein sequence ID" value="GBO16571.1"/>
    <property type="molecule type" value="Genomic_DNA"/>
</dbReference>
<feature type="non-terminal residue" evidence="1">
    <location>
        <position position="81"/>
    </location>
</feature>
<dbReference type="Proteomes" id="UP000499080">
    <property type="component" value="Unassembled WGS sequence"/>
</dbReference>
<evidence type="ECO:0000313" key="3">
    <source>
        <dbReference type="Proteomes" id="UP000499080"/>
    </source>
</evidence>
<sequence>MIGRIPTSSHGVRLKVSSSSGSHHLSVCNTVDIQAFTDISQHSRCRATSSNCGRESIERIPFVYRIVSTDFVHPLHRYPWI</sequence>
<organism evidence="1 3">
    <name type="scientific">Araneus ventricosus</name>
    <name type="common">Orbweaver spider</name>
    <name type="synonym">Epeira ventricosa</name>
    <dbReference type="NCBI Taxonomy" id="182803"/>
    <lineage>
        <taxon>Eukaryota</taxon>
        <taxon>Metazoa</taxon>
        <taxon>Ecdysozoa</taxon>
        <taxon>Arthropoda</taxon>
        <taxon>Chelicerata</taxon>
        <taxon>Arachnida</taxon>
        <taxon>Araneae</taxon>
        <taxon>Araneomorphae</taxon>
        <taxon>Entelegynae</taxon>
        <taxon>Araneoidea</taxon>
        <taxon>Araneidae</taxon>
        <taxon>Araneus</taxon>
    </lineage>
</organism>
<reference evidence="1 3" key="1">
    <citation type="journal article" date="2019" name="Sci. Rep.">
        <title>Orb-weaving spider Araneus ventricosus genome elucidates the spidroin gene catalogue.</title>
        <authorList>
            <person name="Kono N."/>
            <person name="Nakamura H."/>
            <person name="Ohtoshi R."/>
            <person name="Moran D.A.P."/>
            <person name="Shinohara A."/>
            <person name="Yoshida Y."/>
            <person name="Fujiwara M."/>
            <person name="Mori M."/>
            <person name="Tomita M."/>
            <person name="Arakawa K."/>
        </authorList>
    </citation>
    <scope>NUCLEOTIDE SEQUENCE [LARGE SCALE GENOMIC DNA]</scope>
</reference>
<gene>
    <name evidence="2" type="ORF">AVEN_122980_1</name>
    <name evidence="1" type="ORF">AVEN_38939_1</name>
</gene>
<keyword evidence="3" id="KW-1185">Reference proteome</keyword>